<proteinExistence type="predicted"/>
<gene>
    <name evidence="2" type="ORF">AM593_03029</name>
</gene>
<dbReference type="Proteomes" id="UP000266721">
    <property type="component" value="Unassembled WGS sequence"/>
</dbReference>
<accession>A0A3L5TUJ1</accession>
<keyword evidence="3" id="KW-1185">Reference proteome</keyword>
<evidence type="ECO:0000256" key="1">
    <source>
        <dbReference type="SAM" id="Coils"/>
    </source>
</evidence>
<feature type="non-terminal residue" evidence="2">
    <location>
        <position position="1"/>
    </location>
</feature>
<protein>
    <submittedName>
        <fullName evidence="2">Uncharacterized protein</fullName>
    </submittedName>
</protein>
<organism evidence="2 3">
    <name type="scientific">Mytilus galloprovincialis</name>
    <name type="common">Mediterranean mussel</name>
    <dbReference type="NCBI Taxonomy" id="29158"/>
    <lineage>
        <taxon>Eukaryota</taxon>
        <taxon>Metazoa</taxon>
        <taxon>Spiralia</taxon>
        <taxon>Lophotrochozoa</taxon>
        <taxon>Mollusca</taxon>
        <taxon>Bivalvia</taxon>
        <taxon>Autobranchia</taxon>
        <taxon>Pteriomorphia</taxon>
        <taxon>Mytilida</taxon>
        <taxon>Mytiloidea</taxon>
        <taxon>Mytilidae</taxon>
        <taxon>Mytilinae</taxon>
        <taxon>Mytilus</taxon>
    </lineage>
</organism>
<sequence>LRKHCQNFDIISKRNENTWQKKEKFLLVNIETEKRNHLITLDNLNKMLRKEKGYETNTERKRLVKDENDVLINLEQMTDEMIKRTTAFDKTKRTIKYKMNDKQTMTNSDEISTKELNRYEIDIKVLKKENDLLRKNCKNFDIISKRNEETWQRKEKNLRNTIETENKNCQIALDGLEMLQSKVNGHAKDLERKRKVMEENVLIAKENEYLKDKLNQATAEKQQLNVSLKEKLTDIQNMKYTHEHSIDELNAEVRSRRECR</sequence>
<reference evidence="2 3" key="1">
    <citation type="journal article" date="2016" name="PLoS ONE">
        <title>A First Insight into the Genome of the Filter-Feeder Mussel Mytilus galloprovincialis.</title>
        <authorList>
            <person name="Murgarella M."/>
            <person name="Puiu D."/>
            <person name="Novoa B."/>
            <person name="Figueras A."/>
            <person name="Posada D."/>
            <person name="Canchaya C."/>
        </authorList>
    </citation>
    <scope>NUCLEOTIDE SEQUENCE [LARGE SCALE GENOMIC DNA]</scope>
    <source>
        <tissue evidence="2">Muscle</tissue>
    </source>
</reference>
<comment type="caution">
    <text evidence="2">The sequence shown here is derived from an EMBL/GenBank/DDBJ whole genome shotgun (WGS) entry which is preliminary data.</text>
</comment>
<evidence type="ECO:0000313" key="3">
    <source>
        <dbReference type="Proteomes" id="UP000266721"/>
    </source>
</evidence>
<feature type="coiled-coil region" evidence="1">
    <location>
        <begin position="187"/>
        <end position="234"/>
    </location>
</feature>
<keyword evidence="1" id="KW-0175">Coiled coil</keyword>
<name>A0A3L5TUJ1_MYTGA</name>
<dbReference type="EMBL" id="KV583649">
    <property type="protein sequence ID" value="OPL33318.1"/>
    <property type="molecule type" value="Genomic_DNA"/>
</dbReference>
<dbReference type="AlphaFoldDB" id="A0A3L5TUJ1"/>
<evidence type="ECO:0000313" key="2">
    <source>
        <dbReference type="EMBL" id="OPL33318.1"/>
    </source>
</evidence>